<evidence type="ECO:0000313" key="2">
    <source>
        <dbReference type="Proteomes" id="UP001152795"/>
    </source>
</evidence>
<keyword evidence="2" id="KW-1185">Reference proteome</keyword>
<dbReference type="SUPFAM" id="SSF52777">
    <property type="entry name" value="CoA-dependent acyltransferases"/>
    <property type="match status" value="1"/>
</dbReference>
<proteinExistence type="predicted"/>
<dbReference type="PANTHER" id="PTHR28037">
    <property type="entry name" value="ALCOHOL O-ACETYLTRANSFERASE 1-RELATED"/>
    <property type="match status" value="1"/>
</dbReference>
<organism evidence="1 2">
    <name type="scientific">Paramuricea clavata</name>
    <name type="common">Red gorgonian</name>
    <name type="synonym">Violescent sea-whip</name>
    <dbReference type="NCBI Taxonomy" id="317549"/>
    <lineage>
        <taxon>Eukaryota</taxon>
        <taxon>Metazoa</taxon>
        <taxon>Cnidaria</taxon>
        <taxon>Anthozoa</taxon>
        <taxon>Octocorallia</taxon>
        <taxon>Malacalcyonacea</taxon>
        <taxon>Plexauridae</taxon>
        <taxon>Paramuricea</taxon>
    </lineage>
</organism>
<comment type="caution">
    <text evidence="1">The sequence shown here is derived from an EMBL/GenBank/DDBJ whole genome shotgun (WGS) entry which is preliminary data.</text>
</comment>
<dbReference type="InterPro" id="IPR010828">
    <property type="entry name" value="Atf2/Sli1-like"/>
</dbReference>
<dbReference type="InterPro" id="IPR023213">
    <property type="entry name" value="CAT-like_dom_sf"/>
</dbReference>
<dbReference type="InterPro" id="IPR052058">
    <property type="entry name" value="Alcohol_O-acetyltransferase"/>
</dbReference>
<reference evidence="1" key="1">
    <citation type="submission" date="2020-04" db="EMBL/GenBank/DDBJ databases">
        <authorList>
            <person name="Alioto T."/>
            <person name="Alioto T."/>
            <person name="Gomez Garrido J."/>
        </authorList>
    </citation>
    <scope>NUCLEOTIDE SEQUENCE</scope>
    <source>
        <strain evidence="1">A484AB</strain>
    </source>
</reference>
<dbReference type="PANTHER" id="PTHR28037:SF1">
    <property type="entry name" value="ALCOHOL O-ACETYLTRANSFERASE 1-RELATED"/>
    <property type="match status" value="1"/>
</dbReference>
<protein>
    <submittedName>
        <fullName evidence="1">Uncharacterized protein</fullName>
    </submittedName>
</protein>
<dbReference type="AlphaFoldDB" id="A0A6S7G099"/>
<name>A0A6S7G099_PARCT</name>
<sequence>MSFNMFSGFWVQAFLTVVCVFVLYTLSKIMKYLTGEVRVLSPNSADSNRRRIGHLEELLDIFSMEKSGTTNICLLISITSKQSLVHQHVHDALVLLSKRQPMLRAVIATMANGDRYFEIKEINEVITMLDITTSDVKASDWQSVWFEYTAKPRGNGLLWRVVILQEEFMPDTKDYANTLMFNFNHACIDGVCSVKFCEQFLNYMNELGNGTTTADEEISSLDLLPYFHEIITQGRFWHSLFNFMLAYCDLRLILKFCMEKMFKRLIQKKPTNPYHAQFPRNSELSTAVPGRLSVKVFTEKETKGILQVCKVNDSTVTGAIAAAAHLAFCKLIANIGPDQPNSAMELGLPFSINAQRFCDPKPHKEYLGNFVYGCENIYMKYLAGDTADFWKLARENTQRIKDFVKKEAYVSDITVVSGLLEPRELFNLLAGDDSVFAKAGCNFISSVGCFNFGNHQPETYILHECFINAVNHGSLYTFFHFIHTINGKMTWQITTNDAVHTKHAEKFANLCFSMLLAKCPKM</sequence>
<dbReference type="EMBL" id="CACRXK020000399">
    <property type="protein sequence ID" value="CAB3981526.1"/>
    <property type="molecule type" value="Genomic_DNA"/>
</dbReference>
<evidence type="ECO:0000313" key="1">
    <source>
        <dbReference type="EMBL" id="CAB3981526.1"/>
    </source>
</evidence>
<dbReference type="OrthoDB" id="6345137at2759"/>
<dbReference type="Gene3D" id="3.30.559.30">
    <property type="entry name" value="Nonribosomal peptide synthetase, condensation domain"/>
    <property type="match status" value="1"/>
</dbReference>
<dbReference type="Gene3D" id="3.30.559.10">
    <property type="entry name" value="Chloramphenicol acetyltransferase-like domain"/>
    <property type="match status" value="1"/>
</dbReference>
<gene>
    <name evidence="1" type="ORF">PACLA_8A020965</name>
</gene>
<dbReference type="Pfam" id="PF07247">
    <property type="entry name" value="AATase"/>
    <property type="match status" value="1"/>
</dbReference>
<accession>A0A6S7G099</accession>
<dbReference type="Proteomes" id="UP001152795">
    <property type="component" value="Unassembled WGS sequence"/>
</dbReference>